<feature type="compositionally biased region" description="Polar residues" evidence="1">
    <location>
        <begin position="624"/>
        <end position="640"/>
    </location>
</feature>
<dbReference type="SMART" id="SM00233">
    <property type="entry name" value="PH"/>
    <property type="match status" value="2"/>
</dbReference>
<feature type="compositionally biased region" description="Basic residues" evidence="1">
    <location>
        <begin position="23"/>
        <end position="36"/>
    </location>
</feature>
<dbReference type="CDD" id="cd00136">
    <property type="entry name" value="PDZ_canonical"/>
    <property type="match status" value="1"/>
</dbReference>
<evidence type="ECO:0008006" key="6">
    <source>
        <dbReference type="Google" id="ProtNLM"/>
    </source>
</evidence>
<dbReference type="InterPro" id="IPR001478">
    <property type="entry name" value="PDZ"/>
</dbReference>
<proteinExistence type="predicted"/>
<dbReference type="PANTHER" id="PTHR12752">
    <property type="entry name" value="PHOSPHOINOSITOL 3-PHOSPHATE-BINDING PROTEIN"/>
    <property type="match status" value="1"/>
</dbReference>
<dbReference type="SUPFAM" id="SSF50729">
    <property type="entry name" value="PH domain-like"/>
    <property type="match status" value="2"/>
</dbReference>
<reference evidence="5" key="1">
    <citation type="submission" date="2024-04" db="EMBL/GenBank/DDBJ databases">
        <title>Salinicola lusitanus LLJ914,a marine bacterium isolated from the Okinawa Trough.</title>
        <authorList>
            <person name="Li J."/>
        </authorList>
    </citation>
    <scope>NUCLEOTIDE SEQUENCE [LARGE SCALE GENOMIC DNA]</scope>
</reference>
<feature type="region of interest" description="Disordered" evidence="1">
    <location>
        <begin position="1"/>
        <end position="85"/>
    </location>
</feature>
<dbReference type="PROSITE" id="PS50003">
    <property type="entry name" value="PH_DOMAIN"/>
    <property type="match status" value="2"/>
</dbReference>
<sequence>MTTLFMLEPHGTPEEPLSERMSKRGRRSSRRRKSSSSRKQSASQCITPKINKNYNEENAEKGDTESFEKEYSPSDDEEKSIPPKEKRFKCDYQVNFFPNRRDIYTTTTNDKAKGVKIVTSVSVEDMDNSAPNITLQQLQEPLDTSPARPGGSVIKINCSGSKVKLELHETNTAGVKTSFVLYNEKGDGLETVFRSTCERIPNNDQSTPAWTVQSQYTPNFSFSFSCNSQSGEAQSTTISPSTFLKSTSSYQHFFGSTGQSSEAPPPPQEFADSKYNTLDDLILGVSSCRLDTSNPSYKGESFAKSENSYCLEVGGGLDLEQLSDSGYDPMSMRPSVSTNRSSFTKDFIDCQKTKSWIRNNSIATVEHKTCSFPKKRRQTFPRLMRTSGSLQEDQLMHFRESFSSDTTSSLYEHAQTDRQGSINMEVDKFAVIRSYNASKVKEKCSRMSSRGYAYIDLGLQDTDQCYVHNTDKNDKEDTEFDQENCQFPTDSLNGRALAIQVIPPSCCASVEQMLQPTRCALGIVEDFNLASSEEIIPANAVISPDFSSTISEEVAELPTESCRSEPIKSMSIACLPSKQQMCDEDKRTLCRSVSDAKELLQPLEGGGSDHWAKRRKQFKESKQKSSTGEGSITSDITEASVSEDAPSLDMTTQDTEVGGFYTETFHSAAWVFQGDTETTGPIPPTLNSRSRVVSIRERTVRINKGTGDYPWGFRIQFAKPILVTEVDTNGAAEEAGLMVGDYVLAVNGIDVTSIPHSEAADLARQGPDILTLTIGSDIARGPNTPRPGCRGYLHKRTQSGLIKGWRKRWFVLTHDCCLHYYRHKRDEGKKLSLFTLRLEGAEVGPDLSLGKPFVFKCRPLFDNRVYFFCATSNQEMKRWMEALEKAIHPVTQNHVWVDVTEHNSNLPPLAVKNPECLGLLHKMDRIKDTWVQHYSILKDGCLYLYSGIRATHAHGGIYLQGYTVREQPYGSRKSTIELKPPSDEFKSFYLCAENPNDNKRWIAAIKTSVKKWLPLHQALNEYNNRPPEETRM</sequence>
<name>A0AAW0NH51_9GOBI</name>
<dbReference type="Gene3D" id="2.30.29.30">
    <property type="entry name" value="Pleckstrin-homology domain (PH domain)/Phosphotyrosine-binding domain (PTB)"/>
    <property type="match status" value="2"/>
</dbReference>
<dbReference type="Pfam" id="PF00595">
    <property type="entry name" value="PDZ"/>
    <property type="match status" value="1"/>
</dbReference>
<dbReference type="AlphaFoldDB" id="A0AAW0NH51"/>
<dbReference type="EMBL" id="JBBPFD010000015">
    <property type="protein sequence ID" value="KAK7895858.1"/>
    <property type="molecule type" value="Genomic_DNA"/>
</dbReference>
<evidence type="ECO:0000259" key="3">
    <source>
        <dbReference type="PROSITE" id="PS50106"/>
    </source>
</evidence>
<dbReference type="SUPFAM" id="SSF50156">
    <property type="entry name" value="PDZ domain-like"/>
    <property type="match status" value="1"/>
</dbReference>
<dbReference type="InterPro" id="IPR036034">
    <property type="entry name" value="PDZ_sf"/>
</dbReference>
<feature type="compositionally biased region" description="Polar residues" evidence="1">
    <location>
        <begin position="44"/>
        <end position="53"/>
    </location>
</feature>
<feature type="region of interest" description="Disordered" evidence="1">
    <location>
        <begin position="601"/>
        <end position="652"/>
    </location>
</feature>
<dbReference type="PANTHER" id="PTHR12752:SF2">
    <property type="entry name" value="PDZ AND PLECKSTRIN HOMOLOGY DOMAINS 1"/>
    <property type="match status" value="1"/>
</dbReference>
<feature type="domain" description="PH" evidence="2">
    <location>
        <begin position="786"/>
        <end position="888"/>
    </location>
</feature>
<feature type="domain" description="PDZ" evidence="3">
    <location>
        <begin position="699"/>
        <end position="774"/>
    </location>
</feature>
<dbReference type="PROSITE" id="PS50106">
    <property type="entry name" value="PDZ"/>
    <property type="match status" value="1"/>
</dbReference>
<feature type="compositionally biased region" description="Basic and acidic residues" evidence="1">
    <location>
        <begin position="11"/>
        <end position="22"/>
    </location>
</feature>
<evidence type="ECO:0000313" key="4">
    <source>
        <dbReference type="EMBL" id="KAK7895858.1"/>
    </source>
</evidence>
<feature type="domain" description="PH" evidence="2">
    <location>
        <begin position="913"/>
        <end position="1010"/>
    </location>
</feature>
<evidence type="ECO:0000256" key="1">
    <source>
        <dbReference type="SAM" id="MobiDB-lite"/>
    </source>
</evidence>
<feature type="compositionally biased region" description="Basic and acidic residues" evidence="1">
    <location>
        <begin position="54"/>
        <end position="72"/>
    </location>
</feature>
<organism evidence="4 5">
    <name type="scientific">Mugilogobius chulae</name>
    <name type="common">yellowstripe goby</name>
    <dbReference type="NCBI Taxonomy" id="88201"/>
    <lineage>
        <taxon>Eukaryota</taxon>
        <taxon>Metazoa</taxon>
        <taxon>Chordata</taxon>
        <taxon>Craniata</taxon>
        <taxon>Vertebrata</taxon>
        <taxon>Euteleostomi</taxon>
        <taxon>Actinopterygii</taxon>
        <taxon>Neopterygii</taxon>
        <taxon>Teleostei</taxon>
        <taxon>Neoteleostei</taxon>
        <taxon>Acanthomorphata</taxon>
        <taxon>Gobiaria</taxon>
        <taxon>Gobiiformes</taxon>
        <taxon>Gobioidei</taxon>
        <taxon>Gobiidae</taxon>
        <taxon>Gobionellinae</taxon>
        <taxon>Mugilogobius</taxon>
    </lineage>
</organism>
<dbReference type="Proteomes" id="UP001460270">
    <property type="component" value="Unassembled WGS sequence"/>
</dbReference>
<evidence type="ECO:0000259" key="2">
    <source>
        <dbReference type="PROSITE" id="PS50003"/>
    </source>
</evidence>
<comment type="caution">
    <text evidence="4">The sequence shown here is derived from an EMBL/GenBank/DDBJ whole genome shotgun (WGS) entry which is preliminary data.</text>
</comment>
<accession>A0AAW0NH51</accession>
<dbReference type="Pfam" id="PF00169">
    <property type="entry name" value="PH"/>
    <property type="match status" value="2"/>
</dbReference>
<evidence type="ECO:0000313" key="5">
    <source>
        <dbReference type="Proteomes" id="UP001460270"/>
    </source>
</evidence>
<protein>
    <recommendedName>
        <fullName evidence="6">PDZ and pleckstrin homology domains 1</fullName>
    </recommendedName>
</protein>
<dbReference type="InterPro" id="IPR001849">
    <property type="entry name" value="PH_domain"/>
</dbReference>
<dbReference type="Gene3D" id="2.30.42.10">
    <property type="match status" value="1"/>
</dbReference>
<keyword evidence="5" id="KW-1185">Reference proteome</keyword>
<gene>
    <name evidence="4" type="ORF">WMY93_021183</name>
</gene>
<dbReference type="SMART" id="SM00228">
    <property type="entry name" value="PDZ"/>
    <property type="match status" value="1"/>
</dbReference>
<dbReference type="InterPro" id="IPR011993">
    <property type="entry name" value="PH-like_dom_sf"/>
</dbReference>